<dbReference type="GO" id="GO:0009086">
    <property type="term" value="P:methionine biosynthetic process"/>
    <property type="evidence" value="ECO:0007669"/>
    <property type="project" value="UniProtKB-ARBA"/>
</dbReference>
<organism evidence="6 7">
    <name type="scientific">Undibacterium rugosum</name>
    <dbReference type="NCBI Taxonomy" id="2762291"/>
    <lineage>
        <taxon>Bacteria</taxon>
        <taxon>Pseudomonadati</taxon>
        <taxon>Pseudomonadota</taxon>
        <taxon>Betaproteobacteria</taxon>
        <taxon>Burkholderiales</taxon>
        <taxon>Oxalobacteraceae</taxon>
        <taxon>Undibacterium</taxon>
    </lineage>
</organism>
<dbReference type="GO" id="GO:0019346">
    <property type="term" value="P:transsulfuration"/>
    <property type="evidence" value="ECO:0007669"/>
    <property type="project" value="InterPro"/>
</dbReference>
<evidence type="ECO:0000313" key="6">
    <source>
        <dbReference type="EMBL" id="MBC3933783.1"/>
    </source>
</evidence>
<dbReference type="PANTHER" id="PTHR11808">
    <property type="entry name" value="TRANS-SULFURATION ENZYME FAMILY MEMBER"/>
    <property type="match status" value="1"/>
</dbReference>
<sequence length="386" mass="41194">MTHPDTLSVHAGYQPDATGAVMPPIYLSSTYAQQAPGEHSGFEYGRSGNPSRQALEKALAELEGGSAGFAFASGLGAMSTVLELLEAGSEIVAVDDLYGGAWRLFEQVKGRSAGLKVRYVSPDDLDGLKAAITPATRLVWLEVPTNPLLKFPDIAAISAIAKEAGALTLVDATFVTPYLLQPLKWGADIVLHSLTKYLNGHSDVIGGALIVKEQALADKLRWLQNAVGAVLSPFDSFLALRGLRTLAIRMQRHSSNALSLAQWLETQAGIRAVIYPGLPSHPQYALAQRLLPQGQSGVISIRLDTDEAGLRRFVQALKIFTLAESLGGVESLINHPWSMTHAAIPQAIRVEKGVTSDLLRISVGIEHVADLQADLAQALATLTTAE</sequence>
<comment type="caution">
    <text evidence="6">The sequence shown here is derived from an EMBL/GenBank/DDBJ whole genome shotgun (WGS) entry which is preliminary data.</text>
</comment>
<dbReference type="CDD" id="cd00614">
    <property type="entry name" value="CGS_like"/>
    <property type="match status" value="1"/>
</dbReference>
<keyword evidence="6" id="KW-0808">Transferase</keyword>
<dbReference type="FunFam" id="3.40.640.10:FF:000009">
    <property type="entry name" value="Cystathionine gamma-synthase homolog"/>
    <property type="match status" value="1"/>
</dbReference>
<dbReference type="EMBL" id="JACOGG010000001">
    <property type="protein sequence ID" value="MBC3933783.1"/>
    <property type="molecule type" value="Genomic_DNA"/>
</dbReference>
<dbReference type="InterPro" id="IPR000277">
    <property type="entry name" value="Cys/Met-Metab_PyrdxlP-dep_enz"/>
</dbReference>
<keyword evidence="7" id="KW-1185">Reference proteome</keyword>
<gene>
    <name evidence="6" type="ORF">H8K47_00290</name>
</gene>
<comment type="cofactor">
    <cofactor evidence="1 5">
        <name>pyridoxal 5'-phosphate</name>
        <dbReference type="ChEBI" id="CHEBI:597326"/>
    </cofactor>
</comment>
<dbReference type="GO" id="GO:0030170">
    <property type="term" value="F:pyridoxal phosphate binding"/>
    <property type="evidence" value="ECO:0007669"/>
    <property type="project" value="InterPro"/>
</dbReference>
<dbReference type="Pfam" id="PF01053">
    <property type="entry name" value="Cys_Met_Meta_PP"/>
    <property type="match status" value="1"/>
</dbReference>
<dbReference type="InterPro" id="IPR015421">
    <property type="entry name" value="PyrdxlP-dep_Trfase_major"/>
</dbReference>
<dbReference type="Gene3D" id="3.40.640.10">
    <property type="entry name" value="Type I PLP-dependent aspartate aminotransferase-like (Major domain)"/>
    <property type="match status" value="1"/>
</dbReference>
<evidence type="ECO:0000256" key="5">
    <source>
        <dbReference type="RuleBase" id="RU362118"/>
    </source>
</evidence>
<dbReference type="SUPFAM" id="SSF53383">
    <property type="entry name" value="PLP-dependent transferases"/>
    <property type="match status" value="1"/>
</dbReference>
<dbReference type="Gene3D" id="3.90.1150.10">
    <property type="entry name" value="Aspartate Aminotransferase, domain 1"/>
    <property type="match status" value="1"/>
</dbReference>
<reference evidence="6" key="1">
    <citation type="submission" date="2020-08" db="EMBL/GenBank/DDBJ databases">
        <title>Novel species isolated from subtropical streams in China.</title>
        <authorList>
            <person name="Lu H."/>
        </authorList>
    </citation>
    <scope>NUCLEOTIDE SEQUENCE</scope>
    <source>
        <strain evidence="6">CY7W</strain>
    </source>
</reference>
<dbReference type="InterPro" id="IPR015424">
    <property type="entry name" value="PyrdxlP-dep_Trfase"/>
</dbReference>
<dbReference type="FunFam" id="3.90.1150.10:FF:000033">
    <property type="entry name" value="Cystathionine gamma-synthase"/>
    <property type="match status" value="1"/>
</dbReference>
<dbReference type="GO" id="GO:0019343">
    <property type="term" value="P:cysteine biosynthetic process via cystathionine"/>
    <property type="evidence" value="ECO:0007669"/>
    <property type="project" value="TreeGrafter"/>
</dbReference>
<dbReference type="PANTHER" id="PTHR11808:SF15">
    <property type="entry name" value="CYSTATHIONINE GAMMA-LYASE"/>
    <property type="match status" value="1"/>
</dbReference>
<name>A0A923KY24_9BURK</name>
<proteinExistence type="inferred from homology"/>
<evidence type="ECO:0000256" key="3">
    <source>
        <dbReference type="ARBA" id="ARBA00022898"/>
    </source>
</evidence>
<dbReference type="GO" id="GO:0005737">
    <property type="term" value="C:cytoplasm"/>
    <property type="evidence" value="ECO:0007669"/>
    <property type="project" value="TreeGrafter"/>
</dbReference>
<accession>A0A923KY24</accession>
<dbReference type="GO" id="GO:0004123">
    <property type="term" value="F:cystathionine gamma-lyase activity"/>
    <property type="evidence" value="ECO:0007669"/>
    <property type="project" value="TreeGrafter"/>
</dbReference>
<evidence type="ECO:0000256" key="2">
    <source>
        <dbReference type="ARBA" id="ARBA00009077"/>
    </source>
</evidence>
<dbReference type="InterPro" id="IPR015422">
    <property type="entry name" value="PyrdxlP-dep_Trfase_small"/>
</dbReference>
<dbReference type="RefSeq" id="WP_186879438.1">
    <property type="nucleotide sequence ID" value="NZ_JACOGG010000001.1"/>
</dbReference>
<dbReference type="PROSITE" id="PS00868">
    <property type="entry name" value="CYS_MET_METAB_PP"/>
    <property type="match status" value="1"/>
</dbReference>
<feature type="modified residue" description="N6-(pyridoxal phosphate)lysine" evidence="4">
    <location>
        <position position="196"/>
    </location>
</feature>
<evidence type="ECO:0000256" key="1">
    <source>
        <dbReference type="ARBA" id="ARBA00001933"/>
    </source>
</evidence>
<evidence type="ECO:0000256" key="4">
    <source>
        <dbReference type="PIRSR" id="PIRSR001434-2"/>
    </source>
</evidence>
<protein>
    <submittedName>
        <fullName evidence="6">PLP-dependent transferase</fullName>
    </submittedName>
</protein>
<keyword evidence="3 4" id="KW-0663">Pyridoxal phosphate</keyword>
<dbReference type="PIRSF" id="PIRSF001434">
    <property type="entry name" value="CGS"/>
    <property type="match status" value="1"/>
</dbReference>
<comment type="similarity">
    <text evidence="2 5">Belongs to the trans-sulfuration enzymes family.</text>
</comment>
<dbReference type="GO" id="GO:0003962">
    <property type="term" value="F:cystathionine gamma-synthase activity"/>
    <property type="evidence" value="ECO:0007669"/>
    <property type="project" value="TreeGrafter"/>
</dbReference>
<dbReference type="AlphaFoldDB" id="A0A923KY24"/>
<dbReference type="InterPro" id="IPR054542">
    <property type="entry name" value="Cys_met_metab_PP"/>
</dbReference>
<evidence type="ECO:0000313" key="7">
    <source>
        <dbReference type="Proteomes" id="UP000612361"/>
    </source>
</evidence>
<dbReference type="Proteomes" id="UP000612361">
    <property type="component" value="Unassembled WGS sequence"/>
</dbReference>